<dbReference type="Proteomes" id="UP000614996">
    <property type="component" value="Unassembled WGS sequence"/>
</dbReference>
<keyword evidence="2" id="KW-0732">Signal</keyword>
<comment type="caution">
    <text evidence="4">The sequence shown here is derived from an EMBL/GenBank/DDBJ whole genome shotgun (WGS) entry which is preliminary data.</text>
</comment>
<evidence type="ECO:0000313" key="4">
    <source>
        <dbReference type="EMBL" id="GIL31565.1"/>
    </source>
</evidence>
<protein>
    <recommendedName>
        <fullName evidence="3">DUF4097 domain-containing protein</fullName>
    </recommendedName>
</protein>
<gene>
    <name evidence="4" type="ORF">NUM_68190</name>
</gene>
<reference evidence="5" key="1">
    <citation type="journal article" date="2021" name="Int. J. Syst. Evol. Microbiol.">
        <title>Actinocatenispora comari sp. nov., an endophytic actinomycete isolated from aerial parts of Comarum salesowianum.</title>
        <authorList>
            <person name="Oyunbileg N."/>
            <person name="Iizaka Y."/>
            <person name="Hamada M."/>
            <person name="Davaapurev B.O."/>
            <person name="Fukumoto A."/>
            <person name="Tsetseg B."/>
            <person name="Kato F."/>
            <person name="Tamura T."/>
            <person name="Batkhuu J."/>
            <person name="Anzai Y."/>
        </authorList>
    </citation>
    <scope>NUCLEOTIDE SEQUENCE [LARGE SCALE GENOMIC DNA]</scope>
    <source>
        <strain evidence="5">NUM-2625</strain>
    </source>
</reference>
<dbReference type="RefSeq" id="WP_207129142.1">
    <property type="nucleotide sequence ID" value="NZ_BOPO01000148.1"/>
</dbReference>
<proteinExistence type="predicted"/>
<feature type="domain" description="DUF4097" evidence="3">
    <location>
        <begin position="114"/>
        <end position="243"/>
    </location>
</feature>
<sequence>MRVRSGLAVAALLAAGVALTGCDMNVGLSGDSTHSARSFDLTGDALTVVVDNDVTLVPGRAGTVKVQRWLTGKARDRATWRLHGDELRVTAPCVGVTLNCGANYQVAVPPGVKVSLSTGYGDVIANGLSNDLNVVAAHGDLSLVKLSGQIRASTDYGNVTARQLGSDDVLAESDSGDISLDFTGAPERVTARSSYGNILLTVPESAYHVTTQTKYGDVNSQLTDTSGAKRTLVAATDNGDVTISTGGSPGDSSADPAAGDGPGE</sequence>
<organism evidence="4 5">
    <name type="scientific">Actinocatenispora comari</name>
    <dbReference type="NCBI Taxonomy" id="2807577"/>
    <lineage>
        <taxon>Bacteria</taxon>
        <taxon>Bacillati</taxon>
        <taxon>Actinomycetota</taxon>
        <taxon>Actinomycetes</taxon>
        <taxon>Micromonosporales</taxon>
        <taxon>Micromonosporaceae</taxon>
        <taxon>Actinocatenispora</taxon>
    </lineage>
</organism>
<feature type="signal peptide" evidence="2">
    <location>
        <begin position="1"/>
        <end position="20"/>
    </location>
</feature>
<keyword evidence="5" id="KW-1185">Reference proteome</keyword>
<dbReference type="EMBL" id="BOPO01000148">
    <property type="protein sequence ID" value="GIL31565.1"/>
    <property type="molecule type" value="Genomic_DNA"/>
</dbReference>
<evidence type="ECO:0000259" key="3">
    <source>
        <dbReference type="Pfam" id="PF13349"/>
    </source>
</evidence>
<evidence type="ECO:0000256" key="1">
    <source>
        <dbReference type="SAM" id="MobiDB-lite"/>
    </source>
</evidence>
<feature type="chain" id="PRO_5035298818" description="DUF4097 domain-containing protein" evidence="2">
    <location>
        <begin position="21"/>
        <end position="264"/>
    </location>
</feature>
<dbReference type="AlphaFoldDB" id="A0A8J4ALC7"/>
<dbReference type="PROSITE" id="PS51257">
    <property type="entry name" value="PROKAR_LIPOPROTEIN"/>
    <property type="match status" value="1"/>
</dbReference>
<dbReference type="Pfam" id="PF13349">
    <property type="entry name" value="DUF4097"/>
    <property type="match status" value="1"/>
</dbReference>
<name>A0A8J4ALC7_9ACTN</name>
<feature type="region of interest" description="Disordered" evidence="1">
    <location>
        <begin position="237"/>
        <end position="264"/>
    </location>
</feature>
<accession>A0A8J4ALC7</accession>
<dbReference type="InterPro" id="IPR025164">
    <property type="entry name" value="Toastrack_DUF4097"/>
</dbReference>
<evidence type="ECO:0000256" key="2">
    <source>
        <dbReference type="SAM" id="SignalP"/>
    </source>
</evidence>
<evidence type="ECO:0000313" key="5">
    <source>
        <dbReference type="Proteomes" id="UP000614996"/>
    </source>
</evidence>